<dbReference type="EMBL" id="KK784971">
    <property type="protein sequence ID" value="KDO56625.1"/>
    <property type="molecule type" value="Genomic_DNA"/>
</dbReference>
<feature type="signal peptide" evidence="1">
    <location>
        <begin position="1"/>
        <end position="20"/>
    </location>
</feature>
<evidence type="ECO:0000256" key="1">
    <source>
        <dbReference type="SAM" id="SignalP"/>
    </source>
</evidence>
<gene>
    <name evidence="2" type="ORF">CISIN_1g034793mg</name>
</gene>
<keyword evidence="1" id="KW-0732">Signal</keyword>
<name>A0A067ERX4_CITSI</name>
<accession>A0A067ERX4</accession>
<protein>
    <submittedName>
        <fullName evidence="2">Uncharacterized protein</fullName>
    </submittedName>
</protein>
<feature type="chain" id="PRO_5001636617" evidence="1">
    <location>
        <begin position="21"/>
        <end position="83"/>
    </location>
</feature>
<dbReference type="AlphaFoldDB" id="A0A067ERX4"/>
<dbReference type="Proteomes" id="UP000027120">
    <property type="component" value="Unassembled WGS sequence"/>
</dbReference>
<proteinExistence type="predicted"/>
<sequence length="83" mass="9824">MFFIVIILMILLMLLVLVLEVDIEKDLDWKDYDEYDCWIIARTVHTLEDENSDGGDLQQFPGYAKIFWQPPIWAKKSSRLTLC</sequence>
<reference evidence="2 3" key="1">
    <citation type="submission" date="2014-04" db="EMBL/GenBank/DDBJ databases">
        <authorList>
            <consortium name="International Citrus Genome Consortium"/>
            <person name="Gmitter F."/>
            <person name="Chen C."/>
            <person name="Farmerie W."/>
            <person name="Harkins T."/>
            <person name="Desany B."/>
            <person name="Mohiuddin M."/>
            <person name="Kodira C."/>
            <person name="Borodovsky M."/>
            <person name="Lomsadze A."/>
            <person name="Burns P."/>
            <person name="Jenkins J."/>
            <person name="Prochnik S."/>
            <person name="Shu S."/>
            <person name="Chapman J."/>
            <person name="Pitluck S."/>
            <person name="Schmutz J."/>
            <person name="Rokhsar D."/>
        </authorList>
    </citation>
    <scope>NUCLEOTIDE SEQUENCE</scope>
</reference>
<evidence type="ECO:0000313" key="3">
    <source>
        <dbReference type="Proteomes" id="UP000027120"/>
    </source>
</evidence>
<evidence type="ECO:0000313" key="2">
    <source>
        <dbReference type="EMBL" id="KDO56625.1"/>
    </source>
</evidence>
<keyword evidence="3" id="KW-1185">Reference proteome</keyword>
<organism evidence="2 3">
    <name type="scientific">Citrus sinensis</name>
    <name type="common">Sweet orange</name>
    <name type="synonym">Citrus aurantium var. sinensis</name>
    <dbReference type="NCBI Taxonomy" id="2711"/>
    <lineage>
        <taxon>Eukaryota</taxon>
        <taxon>Viridiplantae</taxon>
        <taxon>Streptophyta</taxon>
        <taxon>Embryophyta</taxon>
        <taxon>Tracheophyta</taxon>
        <taxon>Spermatophyta</taxon>
        <taxon>Magnoliopsida</taxon>
        <taxon>eudicotyledons</taxon>
        <taxon>Gunneridae</taxon>
        <taxon>Pentapetalae</taxon>
        <taxon>rosids</taxon>
        <taxon>malvids</taxon>
        <taxon>Sapindales</taxon>
        <taxon>Rutaceae</taxon>
        <taxon>Aurantioideae</taxon>
        <taxon>Citrus</taxon>
    </lineage>
</organism>